<feature type="coiled-coil region" evidence="1">
    <location>
        <begin position="322"/>
        <end position="349"/>
    </location>
</feature>
<proteinExistence type="predicted"/>
<keyword evidence="2" id="KW-0472">Membrane</keyword>
<reference evidence="3" key="1">
    <citation type="journal article" date="2020" name="Nature">
        <title>Giant virus diversity and host interactions through global metagenomics.</title>
        <authorList>
            <person name="Schulz F."/>
            <person name="Roux S."/>
            <person name="Paez-Espino D."/>
            <person name="Jungbluth S."/>
            <person name="Walsh D.A."/>
            <person name="Denef V.J."/>
            <person name="McMahon K.D."/>
            <person name="Konstantinidis K.T."/>
            <person name="Eloe-Fadrosh E.A."/>
            <person name="Kyrpides N.C."/>
            <person name="Woyke T."/>
        </authorList>
    </citation>
    <scope>NUCLEOTIDE SEQUENCE</scope>
    <source>
        <strain evidence="3">GVMAG-M-3300020185-18</strain>
    </source>
</reference>
<dbReference type="InterPro" id="IPR013320">
    <property type="entry name" value="ConA-like_dom_sf"/>
</dbReference>
<keyword evidence="2" id="KW-1133">Transmembrane helix</keyword>
<keyword evidence="2" id="KW-0812">Transmembrane</keyword>
<feature type="transmembrane region" description="Helical" evidence="2">
    <location>
        <begin position="191"/>
        <end position="212"/>
    </location>
</feature>
<feature type="transmembrane region" description="Helical" evidence="2">
    <location>
        <begin position="218"/>
        <end position="241"/>
    </location>
</feature>
<protein>
    <submittedName>
        <fullName evidence="3">Uncharacterized protein</fullName>
    </submittedName>
</protein>
<keyword evidence="1" id="KW-0175">Coiled coil</keyword>
<dbReference type="Pfam" id="PF13385">
    <property type="entry name" value="Laminin_G_3"/>
    <property type="match status" value="1"/>
</dbReference>
<organism evidence="3">
    <name type="scientific">viral metagenome</name>
    <dbReference type="NCBI Taxonomy" id="1070528"/>
    <lineage>
        <taxon>unclassified sequences</taxon>
        <taxon>metagenomes</taxon>
        <taxon>organismal metagenomes</taxon>
    </lineage>
</organism>
<dbReference type="Gene3D" id="2.60.120.200">
    <property type="match status" value="1"/>
</dbReference>
<name>A0A6C0C1Z1_9ZZZZ</name>
<dbReference type="SUPFAM" id="SSF49899">
    <property type="entry name" value="Concanavalin A-like lectins/glucanases"/>
    <property type="match status" value="1"/>
</dbReference>
<evidence type="ECO:0000256" key="1">
    <source>
        <dbReference type="SAM" id="Coils"/>
    </source>
</evidence>
<evidence type="ECO:0000313" key="3">
    <source>
        <dbReference type="EMBL" id="QHS98637.1"/>
    </source>
</evidence>
<sequence length="621" mass="71965">MSNLYEEFDNISEDIPEIKKPSDFIHKTLHFVSSSIIFIPLIILGVVILALLIRKHIKWNRTGGSWFNHPLLYPFLIIISFLMYLFRKIKNTVISSMPILSRILKKYWFHIIVVILALTIAIGTPILLLNNSTSLGSWSLVFSVLTYLLIAGSVIYAFKALINKEYSAEQMGDEKWIPKSYKIAGETGRTLFYSICLMIFLSILMLLGYFLFSSEIVQMSSIFFISVIACLIIATGLYVLGKKLLKQKLKQNPLFNILYHGIFILPCIFIETAGYLYREFKNTPQFIYSILGVELGIIFIWYIIPTITEYLYTWMPSKSNKAQIIRDKISGYENDINKLNQKKDSIKQIPDKLKSKNKLPDGFWDDSLINKSLYEKGNEKELKSELINYGFTDEDELELLLKYIQTNGKKYQILILREKELQNNKKMLEDSLDDLNILDTGTVLFDKAKYLNVEEKVDFTNKMGNLSSPLNYNYSISCWFFLHSNNQKWKNKEKSWKNILNFDGRPQIMYNIQTNTLEVRMKSGTQKKIIFEKEDFPLQKWHNLVVNYNGGVVDVFLNAKLIASESEILPIMKRANVILGENNGVSGGITNVVYFSNYISRTRIEANYRLLRDNPERNPPI</sequence>
<dbReference type="EMBL" id="MN739320">
    <property type="protein sequence ID" value="QHS98637.1"/>
    <property type="molecule type" value="Genomic_DNA"/>
</dbReference>
<dbReference type="AlphaFoldDB" id="A0A6C0C1Z1"/>
<feature type="transmembrane region" description="Helical" evidence="2">
    <location>
        <begin position="66"/>
        <end position="86"/>
    </location>
</feature>
<feature type="transmembrane region" description="Helical" evidence="2">
    <location>
        <begin position="29"/>
        <end position="54"/>
    </location>
</feature>
<feature type="transmembrane region" description="Helical" evidence="2">
    <location>
        <begin position="107"/>
        <end position="129"/>
    </location>
</feature>
<feature type="transmembrane region" description="Helical" evidence="2">
    <location>
        <begin position="253"/>
        <end position="274"/>
    </location>
</feature>
<feature type="transmembrane region" description="Helical" evidence="2">
    <location>
        <begin position="135"/>
        <end position="158"/>
    </location>
</feature>
<evidence type="ECO:0000256" key="2">
    <source>
        <dbReference type="SAM" id="Phobius"/>
    </source>
</evidence>
<feature type="transmembrane region" description="Helical" evidence="2">
    <location>
        <begin position="286"/>
        <end position="312"/>
    </location>
</feature>
<accession>A0A6C0C1Z1</accession>